<dbReference type="EMBL" id="JAGDFM010000379">
    <property type="protein sequence ID" value="KAG7379003.1"/>
    <property type="molecule type" value="Genomic_DNA"/>
</dbReference>
<reference evidence="2" key="1">
    <citation type="submission" date="2021-02" db="EMBL/GenBank/DDBJ databases">
        <authorList>
            <person name="Palmer J.M."/>
        </authorList>
    </citation>
    <scope>NUCLEOTIDE SEQUENCE</scope>
    <source>
        <strain evidence="2">SCRP734</strain>
    </source>
</reference>
<accession>A0A8T1VFT0</accession>
<feature type="compositionally biased region" description="Basic and acidic residues" evidence="1">
    <location>
        <begin position="174"/>
        <end position="186"/>
    </location>
</feature>
<feature type="compositionally biased region" description="Low complexity" evidence="1">
    <location>
        <begin position="40"/>
        <end position="52"/>
    </location>
</feature>
<sequence length="366" mass="40712">MSFLDRFHGKITTVTAQGHLKKADGSEEIRVGAPKRRAQPHQQQQQQKSSQQRLVGNNNSHHDGQTMLKQPTKVQVRVDHGRAAGSQAAPPSLIQTQRSPLKNPPQEFPVVSPRGKANSYQPKSARGAADHEYYEPTRMPGRVRDDYADVQPPRQAPSIRSPDRNAKNAPTQDPPKECRSPREINENRVVTGQDQLAFSRKARSVPYEPCKLAQYKKEKPDGYYELGKLQPDLNTDELVEKRAQKERIKAFSQNLRTINKNAQAKKPAEASKDSAAAAKPKSTREKGLAFAKRVAKPRLSQRSDSAEGDIATVSSRSPRTQIPKPKNPNVVIDDDSDSDELNAELLQLQQRHEASRAEVEALVGSV</sequence>
<feature type="compositionally biased region" description="Polar residues" evidence="1">
    <location>
        <begin position="251"/>
        <end position="262"/>
    </location>
</feature>
<evidence type="ECO:0000313" key="3">
    <source>
        <dbReference type="Proteomes" id="UP000694044"/>
    </source>
</evidence>
<dbReference type="Pfam" id="PF15261">
    <property type="entry name" value="JHY"/>
    <property type="match status" value="1"/>
</dbReference>
<dbReference type="AlphaFoldDB" id="A0A8T1VFT0"/>
<dbReference type="InterPro" id="IPR027968">
    <property type="entry name" value="JHY"/>
</dbReference>
<protein>
    <submittedName>
        <fullName evidence="2">Uncharacterized protein</fullName>
    </submittedName>
</protein>
<evidence type="ECO:0000256" key="1">
    <source>
        <dbReference type="SAM" id="MobiDB-lite"/>
    </source>
</evidence>
<proteinExistence type="predicted"/>
<dbReference type="Proteomes" id="UP000694044">
    <property type="component" value="Unassembled WGS sequence"/>
</dbReference>
<dbReference type="OrthoDB" id="62528at2759"/>
<gene>
    <name evidence="2" type="ORF">PHYPSEUDO_009164</name>
</gene>
<feature type="region of interest" description="Disordered" evidence="1">
    <location>
        <begin position="251"/>
        <end position="338"/>
    </location>
</feature>
<keyword evidence="3" id="KW-1185">Reference proteome</keyword>
<feature type="region of interest" description="Disordered" evidence="1">
    <location>
        <begin position="18"/>
        <end position="192"/>
    </location>
</feature>
<comment type="caution">
    <text evidence="2">The sequence shown here is derived from an EMBL/GenBank/DDBJ whole genome shotgun (WGS) entry which is preliminary data.</text>
</comment>
<organism evidence="2 3">
    <name type="scientific">Phytophthora pseudosyringae</name>
    <dbReference type="NCBI Taxonomy" id="221518"/>
    <lineage>
        <taxon>Eukaryota</taxon>
        <taxon>Sar</taxon>
        <taxon>Stramenopiles</taxon>
        <taxon>Oomycota</taxon>
        <taxon>Peronosporomycetes</taxon>
        <taxon>Peronosporales</taxon>
        <taxon>Peronosporaceae</taxon>
        <taxon>Phytophthora</taxon>
    </lineage>
</organism>
<feature type="compositionally biased region" description="Basic and acidic residues" evidence="1">
    <location>
        <begin position="21"/>
        <end position="30"/>
    </location>
</feature>
<name>A0A8T1VFT0_9STRA</name>
<evidence type="ECO:0000313" key="2">
    <source>
        <dbReference type="EMBL" id="KAG7379003.1"/>
    </source>
</evidence>